<organism evidence="1">
    <name type="scientific">freshwater metagenome</name>
    <dbReference type="NCBI Taxonomy" id="449393"/>
    <lineage>
        <taxon>unclassified sequences</taxon>
        <taxon>metagenomes</taxon>
        <taxon>ecological metagenomes</taxon>
    </lineage>
</organism>
<protein>
    <submittedName>
        <fullName evidence="1">Unannotated protein</fullName>
    </submittedName>
</protein>
<dbReference type="EMBL" id="CAESAN010000024">
    <property type="protein sequence ID" value="CAB4339163.1"/>
    <property type="molecule type" value="Genomic_DNA"/>
</dbReference>
<sequence length="113" mass="11828">MADQRYSAEQVDAAVEAIADGERFGQAQEIVTHAAPGLQQILGHALDAGGFFDSAHQGEIARVVAIEDQQQRRVALAELIAEESRMAMLVGVAVGLALADELAGAEKSRDGSA</sequence>
<gene>
    <name evidence="1" type="ORF">UFOPK3547_00422</name>
</gene>
<evidence type="ECO:0000313" key="1">
    <source>
        <dbReference type="EMBL" id="CAB4339163.1"/>
    </source>
</evidence>
<dbReference type="AlphaFoldDB" id="A0A6J5ZHM8"/>
<name>A0A6J5ZHM8_9ZZZZ</name>
<accession>A0A6J5ZHM8</accession>
<reference evidence="1" key="1">
    <citation type="submission" date="2020-05" db="EMBL/GenBank/DDBJ databases">
        <authorList>
            <person name="Chiriac C."/>
            <person name="Salcher M."/>
            <person name="Ghai R."/>
            <person name="Kavagutti S V."/>
        </authorList>
    </citation>
    <scope>NUCLEOTIDE SEQUENCE</scope>
</reference>
<proteinExistence type="predicted"/>